<dbReference type="Pfam" id="PF11887">
    <property type="entry name" value="Mce4_CUP1"/>
    <property type="match status" value="1"/>
</dbReference>
<comment type="caution">
    <text evidence="3">The sequence shown here is derived from an EMBL/GenBank/DDBJ whole genome shotgun (WGS) entry which is preliminary data.</text>
</comment>
<dbReference type="Pfam" id="PF02470">
    <property type="entry name" value="MlaD"/>
    <property type="match status" value="1"/>
</dbReference>
<proteinExistence type="predicted"/>
<sequence>MRTKSLGVLFLVLMLASVWVTYGVFTKKFTDYDEVTVHASKIGLQLPHRADVKIKGVIVGEVLDFRPTAEGAEITLGLFQDRTTAIPRDVTASILPKTLFGEKFVSLIVPEGGSSAPPIAAGDVIERTNLSIEVEKVLSDLYPLLRAVQPADLNTTLNAIATALEGRGEQLGESLETLDDYLTRFNPELPGLIEDLRLTAEVSDTYADVLPEVATILRNTITTTTTLEDREEKLKALFNDVSQFSAVAERFTRNNGDNLVRLGELGAAQLEVFARYAPGYPCLLGGIVGAGKLQAEAFRGFTLHIVLETLPHQPRAYGPQDAPIYGDTRGYHCGRLPNPPWSQSNPVTHQPDFVDGIDEPTGKGTSRVGPGWSGTAAGFVGGRDEAALLKALLAPGLGVSADDVPDLGVLLVGPMARGAEVSLR</sequence>
<dbReference type="EMBL" id="JBHTCH010000020">
    <property type="protein sequence ID" value="MFC7361735.1"/>
    <property type="molecule type" value="Genomic_DNA"/>
</dbReference>
<evidence type="ECO:0000313" key="3">
    <source>
        <dbReference type="EMBL" id="MFC7361735.1"/>
    </source>
</evidence>
<dbReference type="InterPro" id="IPR024516">
    <property type="entry name" value="Mce_C"/>
</dbReference>
<dbReference type="PANTHER" id="PTHR33371">
    <property type="entry name" value="INTERMEMBRANE PHOSPHOLIPID TRANSPORT SYSTEM BINDING PROTEIN MLAD-RELATED"/>
    <property type="match status" value="1"/>
</dbReference>
<dbReference type="Proteomes" id="UP001596524">
    <property type="component" value="Unassembled WGS sequence"/>
</dbReference>
<dbReference type="RefSeq" id="WP_255892182.1">
    <property type="nucleotide sequence ID" value="NZ_JAFMZM010000006.1"/>
</dbReference>
<reference evidence="4" key="1">
    <citation type="journal article" date="2019" name="Int. J. Syst. Evol. Microbiol.">
        <title>The Global Catalogue of Microorganisms (GCM) 10K type strain sequencing project: providing services to taxonomists for standard genome sequencing and annotation.</title>
        <authorList>
            <consortium name="The Broad Institute Genomics Platform"/>
            <consortium name="The Broad Institute Genome Sequencing Center for Infectious Disease"/>
            <person name="Wu L."/>
            <person name="Ma J."/>
        </authorList>
    </citation>
    <scope>NUCLEOTIDE SEQUENCE [LARGE SCALE GENOMIC DNA]</scope>
    <source>
        <strain evidence="4">FCH27</strain>
    </source>
</reference>
<evidence type="ECO:0000259" key="1">
    <source>
        <dbReference type="Pfam" id="PF02470"/>
    </source>
</evidence>
<organism evidence="3 4">
    <name type="scientific">Nocardioides astragali</name>
    <dbReference type="NCBI Taxonomy" id="1776736"/>
    <lineage>
        <taxon>Bacteria</taxon>
        <taxon>Bacillati</taxon>
        <taxon>Actinomycetota</taxon>
        <taxon>Actinomycetes</taxon>
        <taxon>Propionibacteriales</taxon>
        <taxon>Nocardioidaceae</taxon>
        <taxon>Nocardioides</taxon>
    </lineage>
</organism>
<accession>A0ABW2N6W6</accession>
<name>A0ABW2N6W6_9ACTN</name>
<gene>
    <name evidence="3" type="ORF">ACFQO6_15800</name>
</gene>
<feature type="domain" description="Mce/MlaD" evidence="1">
    <location>
        <begin position="33"/>
        <end position="108"/>
    </location>
</feature>
<protein>
    <submittedName>
        <fullName evidence="3">MCE family protein</fullName>
    </submittedName>
</protein>
<dbReference type="InterPro" id="IPR052336">
    <property type="entry name" value="MlaD_Phospholipid_Transporter"/>
</dbReference>
<dbReference type="PANTHER" id="PTHR33371:SF19">
    <property type="entry name" value="MCE-FAMILY PROTEIN MCE4A"/>
    <property type="match status" value="1"/>
</dbReference>
<dbReference type="NCBIfam" id="TIGR00996">
    <property type="entry name" value="Mtu_fam_mce"/>
    <property type="match status" value="1"/>
</dbReference>
<feature type="domain" description="Mammalian cell entry C-terminal" evidence="2">
    <location>
        <begin position="116"/>
        <end position="330"/>
    </location>
</feature>
<keyword evidence="4" id="KW-1185">Reference proteome</keyword>
<dbReference type="InterPro" id="IPR005693">
    <property type="entry name" value="Mce"/>
</dbReference>
<dbReference type="InterPro" id="IPR003399">
    <property type="entry name" value="Mce/MlaD"/>
</dbReference>
<evidence type="ECO:0000259" key="2">
    <source>
        <dbReference type="Pfam" id="PF11887"/>
    </source>
</evidence>
<evidence type="ECO:0000313" key="4">
    <source>
        <dbReference type="Proteomes" id="UP001596524"/>
    </source>
</evidence>